<feature type="region of interest" description="Disordered" evidence="9">
    <location>
        <begin position="43"/>
        <end position="114"/>
    </location>
</feature>
<evidence type="ECO:0000256" key="8">
    <source>
        <dbReference type="ARBA" id="ARBA00026232"/>
    </source>
</evidence>
<keyword evidence="4" id="KW-0256">Endoplasmic reticulum</keyword>
<dbReference type="Proteomes" id="UP001194696">
    <property type="component" value="Unassembled WGS sequence"/>
</dbReference>
<feature type="region of interest" description="Disordered" evidence="9">
    <location>
        <begin position="262"/>
        <end position="310"/>
    </location>
</feature>
<comment type="subcellular location">
    <subcellularLocation>
        <location evidence="1">Endoplasmic reticulum</location>
    </subcellularLocation>
</comment>
<evidence type="ECO:0000256" key="9">
    <source>
        <dbReference type="SAM" id="MobiDB-lite"/>
    </source>
</evidence>
<evidence type="ECO:0000313" key="11">
    <source>
        <dbReference type="Proteomes" id="UP001194696"/>
    </source>
</evidence>
<dbReference type="Pfam" id="PF10250">
    <property type="entry name" value="O-FucT"/>
    <property type="match status" value="1"/>
</dbReference>
<reference evidence="10 11" key="1">
    <citation type="journal article" date="2020" name="Fungal Divers.">
        <title>Resolving the Mortierellaceae phylogeny through synthesis of multi-gene phylogenetics and phylogenomics.</title>
        <authorList>
            <person name="Vandepol N."/>
            <person name="Liber J."/>
            <person name="Desiro A."/>
            <person name="Na H."/>
            <person name="Kennedy M."/>
            <person name="Barry K."/>
            <person name="Grigoriev I.V."/>
            <person name="Miller A.N."/>
            <person name="O'Donnell K."/>
            <person name="Stajich J.E."/>
            <person name="Bonito G."/>
        </authorList>
    </citation>
    <scope>NUCLEOTIDE SEQUENCE [LARGE SCALE GENOMIC DNA]</scope>
    <source>
        <strain evidence="10 11">AD045</strain>
    </source>
</reference>
<dbReference type="CDD" id="cd11296">
    <property type="entry name" value="O-FucT_like"/>
    <property type="match status" value="1"/>
</dbReference>
<dbReference type="Gene3D" id="3.40.50.11340">
    <property type="match status" value="1"/>
</dbReference>
<keyword evidence="5" id="KW-0294">Fucose metabolism</keyword>
<name>A0ABQ7JKY7_9FUNG</name>
<dbReference type="InterPro" id="IPR045130">
    <property type="entry name" value="OFUT2-like"/>
</dbReference>
<comment type="similarity">
    <text evidence="7">Belongs to the glycosyltransferase 68 family.</text>
</comment>
<evidence type="ECO:0000256" key="4">
    <source>
        <dbReference type="ARBA" id="ARBA00022824"/>
    </source>
</evidence>
<evidence type="ECO:0000256" key="6">
    <source>
        <dbReference type="ARBA" id="ARBA00023277"/>
    </source>
</evidence>
<feature type="compositionally biased region" description="Polar residues" evidence="9">
    <location>
        <begin position="292"/>
        <end position="302"/>
    </location>
</feature>
<dbReference type="Gene3D" id="3.40.50.11350">
    <property type="match status" value="1"/>
</dbReference>
<accession>A0ABQ7JKY7</accession>
<comment type="pathway">
    <text evidence="2">Protein modification; protein glycosylation.</text>
</comment>
<protein>
    <recommendedName>
        <fullName evidence="8">GDP-fucose protein O-fucosyltransferase 2</fullName>
    </recommendedName>
</protein>
<gene>
    <name evidence="10" type="ORF">BGZ96_002570</name>
</gene>
<dbReference type="EMBL" id="JAAAIM010001490">
    <property type="protein sequence ID" value="KAG0278032.1"/>
    <property type="molecule type" value="Genomic_DNA"/>
</dbReference>
<keyword evidence="6" id="KW-0119">Carbohydrate metabolism</keyword>
<evidence type="ECO:0000256" key="7">
    <source>
        <dbReference type="ARBA" id="ARBA00025803"/>
    </source>
</evidence>
<sequence length="524" mass="60074">MSGLRTRRLLALVAVVFSGGLLLHLFSVRNPLEINLRLNDITSNRPPPQYHQQEHQQPYKEQVAQRPSTPEPIPDPENVLKLIQDRSSQQRQDGSRTPQEPLLPNNIPKPKTTLDPDTKYLGYLMYGGLTNQFIAFQSAAFVALKLNRTLILPPFITTNHDKVTAAQRWSEFFDLDRFTRESGLKVVEWHDIRPLSPEHVQIGKKQVRSHGRNNPWWSKLAETLTIHVTYGFGDSENIHTTERNFLRQFLLIPRYVRPPLPRRAAGGEGEENEEGQEYIDDEVGEGDDTNDRAQSGTNAASTSKDKKDNKKDDIFSLDEAVERFAEYKGPVVFLSHTYKLKDPRSPRSWVEVGQFMHFNDKVMEYVRRVIRHRAPEVATETDGKYIAMHLRRGDIWMKCRTKSSEQKMDCIPPLGHYAEMVDQARNTEGKRLPVLVTTDSESEDDFSTMARLGWKRLNHDLYTTEQELGIFGPAMVDAAILAGAEFMVGTQVSTMTRIAARRQLTWHGRKPLYPRTTTSWTPED</sequence>
<evidence type="ECO:0000313" key="10">
    <source>
        <dbReference type="EMBL" id="KAG0278032.1"/>
    </source>
</evidence>
<evidence type="ECO:0000256" key="3">
    <source>
        <dbReference type="ARBA" id="ARBA00022679"/>
    </source>
</evidence>
<dbReference type="InterPro" id="IPR019378">
    <property type="entry name" value="GDP-Fuc_O-FucTrfase"/>
</dbReference>
<keyword evidence="3" id="KW-0808">Transferase</keyword>
<evidence type="ECO:0000256" key="2">
    <source>
        <dbReference type="ARBA" id="ARBA00004922"/>
    </source>
</evidence>
<keyword evidence="11" id="KW-1185">Reference proteome</keyword>
<dbReference type="PANTHER" id="PTHR13398:SF0">
    <property type="entry name" value="GDP-FUCOSE PROTEIN O-FUCOSYLTRANSFERASE 2"/>
    <property type="match status" value="1"/>
</dbReference>
<comment type="caution">
    <text evidence="10">The sequence shown here is derived from an EMBL/GenBank/DDBJ whole genome shotgun (WGS) entry which is preliminary data.</text>
</comment>
<feature type="compositionally biased region" description="Acidic residues" evidence="9">
    <location>
        <begin position="268"/>
        <end position="288"/>
    </location>
</feature>
<evidence type="ECO:0000256" key="5">
    <source>
        <dbReference type="ARBA" id="ARBA00023253"/>
    </source>
</evidence>
<dbReference type="PANTHER" id="PTHR13398">
    <property type="entry name" value="GDP-FUCOSE PROTEIN O-FUCOSYLTRANSFERASE 2"/>
    <property type="match status" value="1"/>
</dbReference>
<proteinExistence type="inferred from homology"/>
<organism evidence="10 11">
    <name type="scientific">Linnemannia gamsii</name>
    <dbReference type="NCBI Taxonomy" id="64522"/>
    <lineage>
        <taxon>Eukaryota</taxon>
        <taxon>Fungi</taxon>
        <taxon>Fungi incertae sedis</taxon>
        <taxon>Mucoromycota</taxon>
        <taxon>Mortierellomycotina</taxon>
        <taxon>Mortierellomycetes</taxon>
        <taxon>Mortierellales</taxon>
        <taxon>Mortierellaceae</taxon>
        <taxon>Linnemannia</taxon>
    </lineage>
</organism>
<evidence type="ECO:0000256" key="1">
    <source>
        <dbReference type="ARBA" id="ARBA00004240"/>
    </source>
</evidence>